<feature type="domain" description="CTCK" evidence="7">
    <location>
        <begin position="293"/>
        <end position="367"/>
    </location>
</feature>
<dbReference type="GO" id="GO:0005178">
    <property type="term" value="F:integrin binding"/>
    <property type="evidence" value="ECO:0007669"/>
    <property type="project" value="TreeGrafter"/>
</dbReference>
<evidence type="ECO:0000259" key="9">
    <source>
        <dbReference type="PROSITE" id="PS51323"/>
    </source>
</evidence>
<evidence type="ECO:0000256" key="2">
    <source>
        <dbReference type="ARBA" id="ARBA00008125"/>
    </source>
</evidence>
<keyword evidence="4" id="KW-0732">Signal</keyword>
<dbReference type="Proteomes" id="UP000261660">
    <property type="component" value="Unplaced"/>
</dbReference>
<dbReference type="PROSITE" id="PS01185">
    <property type="entry name" value="CTCK_1"/>
    <property type="match status" value="1"/>
</dbReference>
<organism evidence="10 11">
    <name type="scientific">Labrus bergylta</name>
    <name type="common">ballan wrasse</name>
    <dbReference type="NCBI Taxonomy" id="56723"/>
    <lineage>
        <taxon>Eukaryota</taxon>
        <taxon>Metazoa</taxon>
        <taxon>Chordata</taxon>
        <taxon>Craniata</taxon>
        <taxon>Vertebrata</taxon>
        <taxon>Euteleostomi</taxon>
        <taxon>Actinopterygii</taxon>
        <taxon>Neopterygii</taxon>
        <taxon>Teleostei</taxon>
        <taxon>Neoteleostei</taxon>
        <taxon>Acanthomorphata</taxon>
        <taxon>Eupercaria</taxon>
        <taxon>Labriformes</taxon>
        <taxon>Labridae</taxon>
        <taxon>Labrus</taxon>
    </lineage>
</organism>
<dbReference type="Pfam" id="PF00093">
    <property type="entry name" value="VWC"/>
    <property type="match status" value="1"/>
</dbReference>
<dbReference type="GO" id="GO:0008201">
    <property type="term" value="F:heparin binding"/>
    <property type="evidence" value="ECO:0007669"/>
    <property type="project" value="TreeGrafter"/>
</dbReference>
<protein>
    <submittedName>
        <fullName evidence="10">Uncharacterized protein</fullName>
    </submittedName>
</protein>
<sequence length="389" mass="43445">MAYVDESLYIRRILMRRHDSTSHFCPRVLLNHICRTFRKGIVTASCPAVCDCPAEPLICPPGVSAVPDRCGCCKVCAAQLNQDCSPTRPCDHHKGLECNYGNDVTMAWGVCREGRTCEYSGRIYQNGESFRAGCKHQCTCIDGAVGCAPLCDNKLPPASPSCPYPRLVRIPGQCCFSVDLVQIEVIVPDLKSLCMFLISSTSRNVLKLGSILEMLLKNGERLEHRKVYRPMQSWINTEKCQVQTTDWSQCSRSCGLGVSSRITNKNPQCKLERETRICTVRPCVASPSLGKKCSPAQKAPEPVRLSYGECLSVRLYRPNYCGVCTDGRCCSPRRTRTVPVTFVCPEGERFQRSAMFIQSCKCSDDCGHLNEVALPPQHWMYGDTHKFMD</sequence>
<evidence type="ECO:0000256" key="6">
    <source>
        <dbReference type="PROSITE-ProRule" id="PRU00039"/>
    </source>
</evidence>
<dbReference type="InterPro" id="IPR006208">
    <property type="entry name" value="Glyco_hormone_CN"/>
</dbReference>
<dbReference type="PANTHER" id="PTHR11348:SF20">
    <property type="entry name" value="PROTEIN CYR61"/>
    <property type="match status" value="1"/>
</dbReference>
<dbReference type="SMART" id="SM00121">
    <property type="entry name" value="IB"/>
    <property type="match status" value="1"/>
</dbReference>
<dbReference type="InterPro" id="IPR036383">
    <property type="entry name" value="TSP1_rpt_sf"/>
</dbReference>
<keyword evidence="3" id="KW-0964">Secreted</keyword>
<dbReference type="InParanoid" id="A0A3Q3GSU6"/>
<keyword evidence="11" id="KW-1185">Reference proteome</keyword>
<dbReference type="SUPFAM" id="SSF57603">
    <property type="entry name" value="FnI-like domain"/>
    <property type="match status" value="1"/>
</dbReference>
<dbReference type="SUPFAM" id="SSF82895">
    <property type="entry name" value="TSP-1 type 1 repeat"/>
    <property type="match status" value="1"/>
</dbReference>
<reference evidence="10" key="1">
    <citation type="submission" date="2025-08" db="UniProtKB">
        <authorList>
            <consortium name="Ensembl"/>
        </authorList>
    </citation>
    <scope>IDENTIFICATION</scope>
</reference>
<accession>A0A3Q3GSU6</accession>
<dbReference type="GO" id="GO:0007165">
    <property type="term" value="P:signal transduction"/>
    <property type="evidence" value="ECO:0007669"/>
    <property type="project" value="InterPro"/>
</dbReference>
<dbReference type="AlphaFoldDB" id="A0A3Q3GSU6"/>
<dbReference type="InterPro" id="IPR043973">
    <property type="entry name" value="TSP1_CCN"/>
</dbReference>
<dbReference type="SUPFAM" id="SSF57184">
    <property type="entry name" value="Growth factor receptor domain"/>
    <property type="match status" value="1"/>
</dbReference>
<dbReference type="GO" id="GO:0031012">
    <property type="term" value="C:extracellular matrix"/>
    <property type="evidence" value="ECO:0007669"/>
    <property type="project" value="TreeGrafter"/>
</dbReference>
<evidence type="ECO:0000256" key="5">
    <source>
        <dbReference type="ARBA" id="ARBA00023157"/>
    </source>
</evidence>
<dbReference type="PROSITE" id="PS50092">
    <property type="entry name" value="TSP1"/>
    <property type="match status" value="1"/>
</dbReference>
<dbReference type="PROSITE" id="PS01225">
    <property type="entry name" value="CTCK_2"/>
    <property type="match status" value="1"/>
</dbReference>
<dbReference type="GO" id="GO:0007155">
    <property type="term" value="P:cell adhesion"/>
    <property type="evidence" value="ECO:0007669"/>
    <property type="project" value="TreeGrafter"/>
</dbReference>
<dbReference type="GO" id="GO:0005615">
    <property type="term" value="C:extracellular space"/>
    <property type="evidence" value="ECO:0007669"/>
    <property type="project" value="TreeGrafter"/>
</dbReference>
<dbReference type="Gene3D" id="2.20.100.10">
    <property type="entry name" value="Thrombospondin type-1 (TSP1) repeat"/>
    <property type="match status" value="1"/>
</dbReference>
<dbReference type="Pfam" id="PF19035">
    <property type="entry name" value="TSP1_CCN"/>
    <property type="match status" value="1"/>
</dbReference>
<dbReference type="GeneTree" id="ENSGT00940000165172"/>
<comment type="similarity">
    <text evidence="2">Belongs to the CCN family.</text>
</comment>
<dbReference type="InterPro" id="IPR006207">
    <property type="entry name" value="Cys_knot_C"/>
</dbReference>
<evidence type="ECO:0000256" key="3">
    <source>
        <dbReference type="ARBA" id="ARBA00022525"/>
    </source>
</evidence>
<evidence type="ECO:0000313" key="10">
    <source>
        <dbReference type="Ensembl" id="ENSLBEP00000034384.1"/>
    </source>
</evidence>
<dbReference type="PROSITE" id="PS51323">
    <property type="entry name" value="IGFBP_N_2"/>
    <property type="match status" value="1"/>
</dbReference>
<dbReference type="SMART" id="SM00209">
    <property type="entry name" value="TSP1"/>
    <property type="match status" value="1"/>
</dbReference>
<dbReference type="GO" id="GO:0051240">
    <property type="term" value="P:positive regulation of multicellular organismal process"/>
    <property type="evidence" value="ECO:0007669"/>
    <property type="project" value="UniProtKB-ARBA"/>
</dbReference>
<comment type="caution">
    <text evidence="6">Lacks conserved residue(s) required for the propagation of feature annotation.</text>
</comment>
<dbReference type="GO" id="GO:0030335">
    <property type="term" value="P:positive regulation of cell migration"/>
    <property type="evidence" value="ECO:0007669"/>
    <property type="project" value="TreeGrafter"/>
</dbReference>
<dbReference type="FunFam" id="2.10.70.10:FF:000015">
    <property type="entry name" value="CYR61 isoform 1"/>
    <property type="match status" value="1"/>
</dbReference>
<dbReference type="SMART" id="SM00214">
    <property type="entry name" value="VWC"/>
    <property type="match status" value="1"/>
</dbReference>
<dbReference type="SMART" id="SM00041">
    <property type="entry name" value="CT"/>
    <property type="match status" value="1"/>
</dbReference>
<evidence type="ECO:0000313" key="11">
    <source>
        <dbReference type="Proteomes" id="UP000261660"/>
    </source>
</evidence>
<dbReference type="Ensembl" id="ENSLBET00000035867.1">
    <property type="protein sequence ID" value="ENSLBEP00000034384.1"/>
    <property type="gene ID" value="ENSLBEG00000025785.1"/>
</dbReference>
<dbReference type="Pfam" id="PF00219">
    <property type="entry name" value="IGFBP"/>
    <property type="match status" value="1"/>
</dbReference>
<dbReference type="GO" id="GO:0045597">
    <property type="term" value="P:positive regulation of cell differentiation"/>
    <property type="evidence" value="ECO:0007669"/>
    <property type="project" value="TreeGrafter"/>
</dbReference>
<dbReference type="InterPro" id="IPR009030">
    <property type="entry name" value="Growth_fac_rcpt_cys_sf"/>
</dbReference>
<reference evidence="10" key="2">
    <citation type="submission" date="2025-09" db="UniProtKB">
        <authorList>
            <consortium name="Ensembl"/>
        </authorList>
    </citation>
    <scope>IDENTIFICATION</scope>
</reference>
<dbReference type="InterPro" id="IPR001007">
    <property type="entry name" value="VWF_dom"/>
</dbReference>
<evidence type="ECO:0000259" key="8">
    <source>
        <dbReference type="PROSITE" id="PS50184"/>
    </source>
</evidence>
<dbReference type="InterPro" id="IPR000867">
    <property type="entry name" value="IGFBP-like"/>
</dbReference>
<dbReference type="PANTHER" id="PTHR11348">
    <property type="entry name" value="CONNECTIVE TISSUE GROWTH FACTOR-RELATED"/>
    <property type="match status" value="1"/>
</dbReference>
<keyword evidence="5" id="KW-1015">Disulfide bond</keyword>
<evidence type="ECO:0000256" key="4">
    <source>
        <dbReference type="ARBA" id="ARBA00022729"/>
    </source>
</evidence>
<feature type="domain" description="IGFBP N-terminal" evidence="9">
    <location>
        <begin position="42"/>
        <end position="120"/>
    </location>
</feature>
<dbReference type="Gene3D" id="2.10.70.10">
    <property type="entry name" value="Complement Module, domain 1"/>
    <property type="match status" value="1"/>
</dbReference>
<dbReference type="InterPro" id="IPR050941">
    <property type="entry name" value="CCN"/>
</dbReference>
<dbReference type="PROSITE" id="PS50184">
    <property type="entry name" value="VWFC_2"/>
    <property type="match status" value="1"/>
</dbReference>
<evidence type="ECO:0000256" key="1">
    <source>
        <dbReference type="ARBA" id="ARBA00004613"/>
    </source>
</evidence>
<comment type="subcellular location">
    <subcellularLocation>
        <location evidence="1">Secreted</location>
    </subcellularLocation>
</comment>
<name>A0A3Q3GSU6_9LABR</name>
<dbReference type="Pfam" id="PF00007">
    <property type="entry name" value="Cys_knot"/>
    <property type="match status" value="1"/>
</dbReference>
<feature type="domain" description="VWFC" evidence="8">
    <location>
        <begin position="115"/>
        <end position="195"/>
    </location>
</feature>
<proteinExistence type="inferred from homology"/>
<evidence type="ECO:0000259" key="7">
    <source>
        <dbReference type="PROSITE" id="PS01225"/>
    </source>
</evidence>
<dbReference type="InterPro" id="IPR000884">
    <property type="entry name" value="TSP1_rpt"/>
</dbReference>